<proteinExistence type="predicted"/>
<gene>
    <name evidence="3" type="ORF">A3770_03p24300</name>
    <name evidence="2" type="ORF">CPRI1469_LOCUS4741</name>
</gene>
<feature type="region of interest" description="Disordered" evidence="1">
    <location>
        <begin position="25"/>
        <end position="50"/>
    </location>
</feature>
<evidence type="ECO:0000313" key="3">
    <source>
        <dbReference type="EMBL" id="QDZ19912.1"/>
    </source>
</evidence>
<reference evidence="2" key="2">
    <citation type="submission" date="2021-01" db="EMBL/GenBank/DDBJ databases">
        <authorList>
            <person name="Corre E."/>
            <person name="Pelletier E."/>
            <person name="Niang G."/>
            <person name="Scheremetjew M."/>
            <person name="Finn R."/>
            <person name="Kale V."/>
            <person name="Holt S."/>
            <person name="Cochrane G."/>
            <person name="Meng A."/>
            <person name="Brown T."/>
            <person name="Cohen L."/>
        </authorList>
    </citation>
    <scope>NUCLEOTIDE SEQUENCE</scope>
    <source>
        <strain evidence="2">CCMP1205</strain>
    </source>
</reference>
<dbReference type="AlphaFoldDB" id="A0A5B8MKL7"/>
<protein>
    <submittedName>
        <fullName evidence="3">Uncharacterized protein</fullName>
    </submittedName>
</protein>
<accession>A0A5B8MKL7</accession>
<reference evidence="3 4" key="1">
    <citation type="submission" date="2018-07" db="EMBL/GenBank/DDBJ databases">
        <title>The complete nuclear genome of the prasinophyte Chloropicon primus (CCMP1205).</title>
        <authorList>
            <person name="Pombert J.-F."/>
            <person name="Otis C."/>
            <person name="Turmel M."/>
            <person name="Lemieux C."/>
        </authorList>
    </citation>
    <scope>NUCLEOTIDE SEQUENCE [LARGE SCALE GENOMIC DNA]</scope>
    <source>
        <strain evidence="3 4">CCMP1205</strain>
    </source>
</reference>
<dbReference type="Proteomes" id="UP000316726">
    <property type="component" value="Chromosome 3"/>
</dbReference>
<evidence type="ECO:0000256" key="1">
    <source>
        <dbReference type="SAM" id="MobiDB-lite"/>
    </source>
</evidence>
<sequence>MGDKSLGTSDLLEVLKRLRSRRRELERELEREAEEEVGGPQQGSEDLGRSVSFKVRRKVRRFKSEDEVVVPTYPIHCEGRTIRGIMKRPSRGLDGGTRKRGTHTPCSSARTIETVCSCKCSARQFSLSAREPLVSDHIGIAINIAEGEREP</sequence>
<organism evidence="3 4">
    <name type="scientific">Chloropicon primus</name>
    <dbReference type="NCBI Taxonomy" id="1764295"/>
    <lineage>
        <taxon>Eukaryota</taxon>
        <taxon>Viridiplantae</taxon>
        <taxon>Chlorophyta</taxon>
        <taxon>Chloropicophyceae</taxon>
        <taxon>Chloropicales</taxon>
        <taxon>Chloropicaceae</taxon>
        <taxon>Chloropicon</taxon>
    </lineage>
</organism>
<dbReference type="EMBL" id="CP031036">
    <property type="protein sequence ID" value="QDZ19912.1"/>
    <property type="molecule type" value="Genomic_DNA"/>
</dbReference>
<evidence type="ECO:0000313" key="4">
    <source>
        <dbReference type="Proteomes" id="UP000316726"/>
    </source>
</evidence>
<name>A0A5B8MKL7_9CHLO</name>
<dbReference type="EMBL" id="HBHL01007340">
    <property type="protein sequence ID" value="CAD9715885.1"/>
    <property type="molecule type" value="Transcribed_RNA"/>
</dbReference>
<feature type="region of interest" description="Disordered" evidence="1">
    <location>
        <begin position="84"/>
        <end position="105"/>
    </location>
</feature>
<evidence type="ECO:0000313" key="2">
    <source>
        <dbReference type="EMBL" id="CAD9715885.1"/>
    </source>
</evidence>
<keyword evidence="4" id="KW-1185">Reference proteome</keyword>